<sequence length="195" mass="23127">MALSGVPGAPAQLCHSDEQSAATFLHRIIIRDKLLKNYNMPSYISLGSSSFIEASRVVKLTLESIDRSYSSHKIRLVNFMQYIETLNVPIFLYKKIYVDKFIHRSPFLLCFRLENLNYIKWEIILYVVFSFYNVFIFRKNSKFCDYHSKFREYYGIRLLLFASCDTSGLFLAHISYIFTKVGNEKYRREREKMKE</sequence>
<gene>
    <name evidence="2" type="ORF">ALC53_01811</name>
</gene>
<keyword evidence="1" id="KW-0472">Membrane</keyword>
<organism evidence="2 3">
    <name type="scientific">Atta colombica</name>
    <dbReference type="NCBI Taxonomy" id="520822"/>
    <lineage>
        <taxon>Eukaryota</taxon>
        <taxon>Metazoa</taxon>
        <taxon>Ecdysozoa</taxon>
        <taxon>Arthropoda</taxon>
        <taxon>Hexapoda</taxon>
        <taxon>Insecta</taxon>
        <taxon>Pterygota</taxon>
        <taxon>Neoptera</taxon>
        <taxon>Endopterygota</taxon>
        <taxon>Hymenoptera</taxon>
        <taxon>Apocrita</taxon>
        <taxon>Aculeata</taxon>
        <taxon>Formicoidea</taxon>
        <taxon>Formicidae</taxon>
        <taxon>Myrmicinae</taxon>
        <taxon>Atta</taxon>
    </lineage>
</organism>
<keyword evidence="3" id="KW-1185">Reference proteome</keyword>
<keyword evidence="1" id="KW-1133">Transmembrane helix</keyword>
<evidence type="ECO:0000256" key="1">
    <source>
        <dbReference type="SAM" id="Phobius"/>
    </source>
</evidence>
<dbReference type="Proteomes" id="UP000078540">
    <property type="component" value="Unassembled WGS sequence"/>
</dbReference>
<name>A0A151I621_9HYME</name>
<feature type="transmembrane region" description="Helical" evidence="1">
    <location>
        <begin position="158"/>
        <end position="178"/>
    </location>
</feature>
<protein>
    <submittedName>
        <fullName evidence="2">Uncharacterized protein</fullName>
    </submittedName>
</protein>
<dbReference type="AlphaFoldDB" id="A0A151I621"/>
<proteinExistence type="predicted"/>
<evidence type="ECO:0000313" key="3">
    <source>
        <dbReference type="Proteomes" id="UP000078540"/>
    </source>
</evidence>
<feature type="transmembrane region" description="Helical" evidence="1">
    <location>
        <begin position="118"/>
        <end position="137"/>
    </location>
</feature>
<reference evidence="2 3" key="1">
    <citation type="submission" date="2015-09" db="EMBL/GenBank/DDBJ databases">
        <title>Atta colombica WGS genome.</title>
        <authorList>
            <person name="Nygaard S."/>
            <person name="Hu H."/>
            <person name="Boomsma J."/>
            <person name="Zhang G."/>
        </authorList>
    </citation>
    <scope>NUCLEOTIDE SEQUENCE [LARGE SCALE GENOMIC DNA]</scope>
    <source>
        <strain evidence="2">Treedump-2</strain>
        <tissue evidence="2">Whole body</tissue>
    </source>
</reference>
<keyword evidence="1" id="KW-0812">Transmembrane</keyword>
<dbReference type="EMBL" id="KQ976413">
    <property type="protein sequence ID" value="KYM90379.1"/>
    <property type="molecule type" value="Genomic_DNA"/>
</dbReference>
<accession>A0A151I621</accession>
<evidence type="ECO:0000313" key="2">
    <source>
        <dbReference type="EMBL" id="KYM90379.1"/>
    </source>
</evidence>